<reference evidence="1" key="1">
    <citation type="submission" date="2020-02" db="EMBL/GenBank/DDBJ databases">
        <authorList>
            <person name="Fillo S."/>
            <person name="Giordani F."/>
            <person name="Tonon E."/>
            <person name="Drigo I."/>
            <person name="Anselmo A."/>
            <person name="Fortunato A."/>
            <person name="Bano L."/>
            <person name="Lista F."/>
        </authorList>
    </citation>
    <scope>NUCLEOTIDE SEQUENCE</scope>
    <source>
        <strain evidence="1">IZSVe-TV_9877_3_12</strain>
    </source>
</reference>
<proteinExistence type="predicted"/>
<comment type="caution">
    <text evidence="1">The sequence shown here is derived from an EMBL/GenBank/DDBJ whole genome shotgun (WGS) entry which is preliminary data.</text>
</comment>
<dbReference type="AlphaFoldDB" id="A0A9Q3VBX6"/>
<evidence type="ECO:0000313" key="2">
    <source>
        <dbReference type="Proteomes" id="UP000813637"/>
    </source>
</evidence>
<sequence>MKCFGEYSDDRVCGLCSICNKEEFNKCKNEYDEKMELNNKLNNIQANCPHRREGWDEYQRYDKCDIKPCQDDECYVTLTCKQYLEECDDS</sequence>
<evidence type="ECO:0000313" key="1">
    <source>
        <dbReference type="EMBL" id="MCD3196065.1"/>
    </source>
</evidence>
<protein>
    <submittedName>
        <fullName evidence="1">Uncharacterized protein</fullName>
    </submittedName>
</protein>
<dbReference type="EMBL" id="JAAMYB010000023">
    <property type="protein sequence ID" value="MCD3196065.1"/>
    <property type="molecule type" value="Genomic_DNA"/>
</dbReference>
<organism evidence="1 2">
    <name type="scientific">Clostridium botulinum C</name>
    <dbReference type="NCBI Taxonomy" id="36828"/>
    <lineage>
        <taxon>Bacteria</taxon>
        <taxon>Bacillati</taxon>
        <taxon>Bacillota</taxon>
        <taxon>Clostridia</taxon>
        <taxon>Eubacteriales</taxon>
        <taxon>Clostridiaceae</taxon>
        <taxon>Clostridium</taxon>
    </lineage>
</organism>
<accession>A0A9Q3VBX6</accession>
<dbReference type="Proteomes" id="UP000813637">
    <property type="component" value="Unassembled WGS sequence"/>
</dbReference>
<dbReference type="RefSeq" id="WP_015978955.1">
    <property type="nucleotide sequence ID" value="NZ_JAAMYB010000023.1"/>
</dbReference>
<reference evidence="1" key="2">
    <citation type="journal article" date="2021" name="Microorganisms">
        <title>Extensive Genome Exploration of Clostridium botulinum Group III Field Strains.</title>
        <authorList>
            <person name="Fillo S."/>
            <person name="Giordani F."/>
            <person name="Tonon E."/>
            <person name="Drigo I."/>
            <person name="Anselmo A."/>
            <person name="Fortunato A."/>
            <person name="Lista F."/>
            <person name="Bano L."/>
        </authorList>
    </citation>
    <scope>NUCLEOTIDE SEQUENCE</scope>
    <source>
        <strain evidence="1">IZSVe-TV_9877_3_12</strain>
    </source>
</reference>
<name>A0A9Q3VBX6_CLOBO</name>
<gene>
    <name evidence="1" type="ORF">G8S53_12425</name>
</gene>